<dbReference type="InterPro" id="IPR025662">
    <property type="entry name" value="Sigma_54_int_dom_ATP-bd_1"/>
</dbReference>
<dbReference type="GO" id="GO:0006355">
    <property type="term" value="P:regulation of DNA-templated transcription"/>
    <property type="evidence" value="ECO:0007669"/>
    <property type="project" value="InterPro"/>
</dbReference>
<dbReference type="InterPro" id="IPR003593">
    <property type="entry name" value="AAA+_ATPase"/>
</dbReference>
<dbReference type="InterPro" id="IPR002078">
    <property type="entry name" value="Sigma_54_int"/>
</dbReference>
<evidence type="ECO:0000259" key="5">
    <source>
        <dbReference type="PROSITE" id="PS50045"/>
    </source>
</evidence>
<dbReference type="Pfam" id="PF00158">
    <property type="entry name" value="Sigma54_activat"/>
    <property type="match status" value="1"/>
</dbReference>
<dbReference type="Gene3D" id="1.10.8.60">
    <property type="match status" value="1"/>
</dbReference>
<dbReference type="Gene3D" id="1.10.510.10">
    <property type="entry name" value="Transferase(Phosphotransferase) domain 1"/>
    <property type="match status" value="1"/>
</dbReference>
<dbReference type="InterPro" id="IPR011009">
    <property type="entry name" value="Kinase-like_dom_sf"/>
</dbReference>
<dbReference type="CDD" id="cd00009">
    <property type="entry name" value="AAA"/>
    <property type="match status" value="1"/>
</dbReference>
<keyword evidence="2" id="KW-0067">ATP-binding</keyword>
<dbReference type="Pfam" id="PF25601">
    <property type="entry name" value="AAA_lid_14"/>
    <property type="match status" value="1"/>
</dbReference>
<keyword evidence="7" id="KW-1185">Reference proteome</keyword>
<evidence type="ECO:0000313" key="6">
    <source>
        <dbReference type="EMBL" id="QTD54322.1"/>
    </source>
</evidence>
<dbReference type="SUPFAM" id="SSF56112">
    <property type="entry name" value="Protein kinase-like (PK-like)"/>
    <property type="match status" value="1"/>
</dbReference>
<keyword evidence="1" id="KW-0547">Nucleotide-binding</keyword>
<sequence length="1614" mass="183707">MAHQFPTLVDARFELIQAEASGSYRRFHDFIQDREYWGRLVPKSETPISLLQRLAELRHYAAFPIHRLRDLGDRSFVLVESPCEHQSWKDYERRRIGFTKRCLFLKALMDFLQFLGEMELCLLDLNPDQVYLRDGKHLRILGLERALPVGEPLPEHVRLDSRFAPPEVRPGEKPHPKSTVYQLGVWFHWLALGELPTVENSEGATRAPSSNDMDACRDMSARLRAAWPAARPDWSAVQAWFREWMRVGEPEGSSLASWRGCRDRKSRQALSAALGRATEKPTCLILRCFPGREFMPRLNAVMEEAEKLDWLALHHWVPRQVTTPFQACEALMTMARRSLSLAAPKENVALDKSAGPAPPSGLRSVLIDRLRPMIGELSAKRGLLLILEDLHFADENSLRLLAMLPELLPATPICLVFTTDHFAHRHLRRFRTKWRGDWSEHHAEPDSSEAFQRACLGNGKDGALPCRSPGTLKSLAGHSELLALAFTLARGSGRLGLEALFHRSWPHLRPKEQLVLEIVAMSAVPMCASTLSFVSSMPRLTGILDGLIRSKLLRPVGAPRRMSMGNPLTDEPYFVLDVPFLGPFCRSRLSEAERRHILERLDQWVSAAPDSDPVQRVYLQLMRGHRKNAQTSLRHLRHHILDQWDLDLARELTEVGDRFGLESLASFEEWCDLLWSRPPKRLPSRSYAAVYGLAKALRCYSRGRVHQAGQWLERIVRGRAAQRGIRAHALVLRAEWAAELGEWGPAFEARSKLARFTPGLRTELVEPWRMRVNTALLRACIASPDRRLPSFTIESWSSGIAGAAWWRAHRHLHRGDEKRALEVLTSPGGEVATSGDPLWRARWTALEAVLEGRMWNLARAKVLYQDAISAYESAGFAIEAGRLELVRAMFLLRVGALDAVAGIVASGRFDDFKSDARRPDPYRRRFAVRARWCLWSHRWESFRKNSERARKWCRQQGTLHDELEVLHDQLLAAPFAQRQRVSRDLKACTDLLSEVQVERVSVQELRFALDWAHYFAGTDSLPSLVRTPDDSLDPVLDWRVRFLAFLRNPTPDGWAPLVAQLKRSEFSVPHGFLVRTAIEKECLPGYCLDRDLLAFFHQLERRHPLHLGSFITRHFPVSVTAPRLPGHAWEHYFLLLEGLQTRTNPPRAFTWNRLADAVNSFFPFRAWGFCTRHRNDWQVIDGVGSTEREVRSCAWTSIRSLLNDSIRGDGDPAPRVLSLPEPGNSWSNEPRILLLLIERINPEPILMWFFCDESQSGGAPDWQIARLCQLLASWMTHLLEPSELQRLAPAPLVTGPAWPRPASDHGLVGHSETMVSVRHAIDRLAPSNLSVFVGGESGSGKELVARAVHRASARSKAPFRAVNCSQYAESLIESELFGHVRGAFTGAVADRVGLLEALDGGTLFLDEIADIGPRLQSLLLRVFQEGEFFRLGEHRPRRVDLRFITATNRNLEEMVAAGSFREDLYYRLMGARIILPPLRKRREDIPDLVAFFATRHRGAASTRFSDGFVQRLQRYDWPGNVRELETYIARALVLHREKDLVTVEDMETLPEATSCDSESDDRLGLREIERRNRHQLVRARLHRFEGSRSKTAESLGISRQHLANIINAMERAED</sequence>
<evidence type="ECO:0000256" key="4">
    <source>
        <dbReference type="ARBA" id="ARBA00023163"/>
    </source>
</evidence>
<proteinExistence type="predicted"/>
<protein>
    <submittedName>
        <fullName evidence="6">Sigma 54-interacting transcriptional regulator</fullName>
    </submittedName>
</protein>
<evidence type="ECO:0000256" key="3">
    <source>
        <dbReference type="ARBA" id="ARBA00023015"/>
    </source>
</evidence>
<name>A0A8A4TZG3_SULCO</name>
<dbReference type="SMART" id="SM00382">
    <property type="entry name" value="AAA"/>
    <property type="match status" value="1"/>
</dbReference>
<evidence type="ECO:0000256" key="1">
    <source>
        <dbReference type="ARBA" id="ARBA00022741"/>
    </source>
</evidence>
<dbReference type="InterPro" id="IPR025944">
    <property type="entry name" value="Sigma_54_int_dom_CS"/>
</dbReference>
<dbReference type="PROSITE" id="PS00675">
    <property type="entry name" value="SIGMA54_INTERACT_1"/>
    <property type="match status" value="1"/>
</dbReference>
<dbReference type="SUPFAM" id="SSF46689">
    <property type="entry name" value="Homeodomain-like"/>
    <property type="match status" value="1"/>
</dbReference>
<dbReference type="Proteomes" id="UP000663929">
    <property type="component" value="Chromosome"/>
</dbReference>
<dbReference type="GO" id="GO:0005524">
    <property type="term" value="F:ATP binding"/>
    <property type="evidence" value="ECO:0007669"/>
    <property type="project" value="UniProtKB-KW"/>
</dbReference>
<dbReference type="Gene3D" id="3.40.50.300">
    <property type="entry name" value="P-loop containing nucleotide triphosphate hydrolases"/>
    <property type="match status" value="1"/>
</dbReference>
<dbReference type="KEGG" id="scor:J3U87_17900"/>
<gene>
    <name evidence="6" type="ORF">J3U87_17900</name>
</gene>
<dbReference type="PROSITE" id="PS00688">
    <property type="entry name" value="SIGMA54_INTERACT_3"/>
    <property type="match status" value="1"/>
</dbReference>
<dbReference type="InterPro" id="IPR027417">
    <property type="entry name" value="P-loop_NTPase"/>
</dbReference>
<dbReference type="PANTHER" id="PTHR32071">
    <property type="entry name" value="TRANSCRIPTIONAL REGULATORY PROTEIN"/>
    <property type="match status" value="1"/>
</dbReference>
<keyword evidence="3" id="KW-0805">Transcription regulation</keyword>
<organism evidence="6 7">
    <name type="scientific">Sulfidibacter corallicola</name>
    <dbReference type="NCBI Taxonomy" id="2818388"/>
    <lineage>
        <taxon>Bacteria</taxon>
        <taxon>Pseudomonadati</taxon>
        <taxon>Acidobacteriota</taxon>
        <taxon>Holophagae</taxon>
        <taxon>Acanthopleuribacterales</taxon>
        <taxon>Acanthopleuribacteraceae</taxon>
        <taxon>Sulfidibacter</taxon>
    </lineage>
</organism>
<dbReference type="EMBL" id="CP071793">
    <property type="protein sequence ID" value="QTD54322.1"/>
    <property type="molecule type" value="Genomic_DNA"/>
</dbReference>
<reference evidence="6" key="1">
    <citation type="submission" date="2021-03" db="EMBL/GenBank/DDBJ databases">
        <title>Acanthopleuribacteraceae sp. M133.</title>
        <authorList>
            <person name="Wang G."/>
        </authorList>
    </citation>
    <scope>NUCLEOTIDE SEQUENCE</scope>
    <source>
        <strain evidence="6">M133</strain>
    </source>
</reference>
<dbReference type="SUPFAM" id="SSF52540">
    <property type="entry name" value="P-loop containing nucleoside triphosphate hydrolases"/>
    <property type="match status" value="1"/>
</dbReference>
<keyword evidence="4" id="KW-0804">Transcription</keyword>
<dbReference type="InterPro" id="IPR009057">
    <property type="entry name" value="Homeodomain-like_sf"/>
</dbReference>
<dbReference type="InterPro" id="IPR058031">
    <property type="entry name" value="AAA_lid_NorR"/>
</dbReference>
<evidence type="ECO:0000256" key="2">
    <source>
        <dbReference type="ARBA" id="ARBA00022840"/>
    </source>
</evidence>
<accession>A0A8A4TZG3</accession>
<dbReference type="PROSITE" id="PS50045">
    <property type="entry name" value="SIGMA54_INTERACT_4"/>
    <property type="match status" value="1"/>
</dbReference>
<dbReference type="FunFam" id="3.40.50.300:FF:000006">
    <property type="entry name" value="DNA-binding transcriptional regulator NtrC"/>
    <property type="match status" value="1"/>
</dbReference>
<feature type="domain" description="Sigma-54 factor interaction" evidence="5">
    <location>
        <begin position="1307"/>
        <end position="1533"/>
    </location>
</feature>
<dbReference type="RefSeq" id="WP_237384416.1">
    <property type="nucleotide sequence ID" value="NZ_CP071793.1"/>
</dbReference>
<evidence type="ECO:0000313" key="7">
    <source>
        <dbReference type="Proteomes" id="UP000663929"/>
    </source>
</evidence>